<dbReference type="AlphaFoldDB" id="A0A6M3IVL7"/>
<organism evidence="1">
    <name type="scientific">viral metagenome</name>
    <dbReference type="NCBI Taxonomy" id="1070528"/>
    <lineage>
        <taxon>unclassified sequences</taxon>
        <taxon>metagenomes</taxon>
        <taxon>organismal metagenomes</taxon>
    </lineage>
</organism>
<accession>A0A6M3IVL7</accession>
<name>A0A6M3IVL7_9ZZZZ</name>
<proteinExistence type="predicted"/>
<protein>
    <submittedName>
        <fullName evidence="1">Uncharacterized protein</fullName>
    </submittedName>
</protein>
<sequence>MGNEFEFEYEGLNFCNILYDKRFIGYTKFHSNQDNLYIDNFHIYNEGNNLKLISKAFEFLYINLYSKTNCKTATTIFSRDNNPNFFKRLLRKVVKKYSKSCTILNSKEIIGMAFSLKKGI</sequence>
<reference evidence="1" key="1">
    <citation type="submission" date="2020-03" db="EMBL/GenBank/DDBJ databases">
        <title>The deep terrestrial virosphere.</title>
        <authorList>
            <person name="Holmfeldt K."/>
            <person name="Nilsson E."/>
            <person name="Simone D."/>
            <person name="Lopez-Fernandez M."/>
            <person name="Wu X."/>
            <person name="de Brujin I."/>
            <person name="Lundin D."/>
            <person name="Andersson A."/>
            <person name="Bertilsson S."/>
            <person name="Dopson M."/>
        </authorList>
    </citation>
    <scope>NUCLEOTIDE SEQUENCE</scope>
    <source>
        <strain evidence="2">MM415A02046</strain>
        <strain evidence="1">MM415B00913</strain>
    </source>
</reference>
<gene>
    <name evidence="2" type="ORF">MM415A02046_0008</name>
    <name evidence="1" type="ORF">MM415B00913_0001</name>
</gene>
<evidence type="ECO:0000313" key="1">
    <source>
        <dbReference type="EMBL" id="QJA61603.1"/>
    </source>
</evidence>
<evidence type="ECO:0000313" key="2">
    <source>
        <dbReference type="EMBL" id="QJA74328.1"/>
    </source>
</evidence>
<dbReference type="EMBL" id="MT141447">
    <property type="protein sequence ID" value="QJA61603.1"/>
    <property type="molecule type" value="Genomic_DNA"/>
</dbReference>
<dbReference type="EMBL" id="MT142090">
    <property type="protein sequence ID" value="QJA74328.1"/>
    <property type="molecule type" value="Genomic_DNA"/>
</dbReference>